<evidence type="ECO:0000313" key="3">
    <source>
        <dbReference type="Proteomes" id="UP000179448"/>
    </source>
</evidence>
<gene>
    <name evidence="2" type="ORF">A2997_00855</name>
</gene>
<feature type="compositionally biased region" description="Basic and acidic residues" evidence="1">
    <location>
        <begin position="1"/>
        <end position="11"/>
    </location>
</feature>
<evidence type="ECO:0000313" key="2">
    <source>
        <dbReference type="EMBL" id="OGI83983.1"/>
    </source>
</evidence>
<organism evidence="2 3">
    <name type="scientific">Candidatus Nomurabacteria bacterium RIFCSPLOWO2_01_FULL_36_10b</name>
    <dbReference type="NCBI Taxonomy" id="1801766"/>
    <lineage>
        <taxon>Bacteria</taxon>
        <taxon>Candidatus Nomuraibacteriota</taxon>
    </lineage>
</organism>
<evidence type="ECO:0000256" key="1">
    <source>
        <dbReference type="SAM" id="MobiDB-lite"/>
    </source>
</evidence>
<dbReference type="Proteomes" id="UP000179448">
    <property type="component" value="Unassembled WGS sequence"/>
</dbReference>
<dbReference type="AlphaFoldDB" id="A0A1F6WQ26"/>
<sequence>MSIEDNNRIEPDIENFNQSKKPIEDQESTENELTNFKNEAVEYISEFKNKDNEIQQIEESVSLSNPELTDKVKQDLKITETIANLNTQAELLKIETDQEIEWLKLDDHKFNEDNFYRVVDEKGYEDFKNTKVVRSSTTGTDSHMAGRIEIGHRPTPFPSFSKGKPDPSYMREGSNNYIFESDTPMFKVGEKNPVTNVKIKGSHYAHRPINQETGEVMLEMTPEMIKNIYRVNKEGELHLKKESTPE</sequence>
<comment type="caution">
    <text evidence="2">The sequence shown here is derived from an EMBL/GenBank/DDBJ whole genome shotgun (WGS) entry which is preliminary data.</text>
</comment>
<feature type="region of interest" description="Disordered" evidence="1">
    <location>
        <begin position="148"/>
        <end position="168"/>
    </location>
</feature>
<accession>A0A1F6WQ26</accession>
<name>A0A1F6WQ26_9BACT</name>
<proteinExistence type="predicted"/>
<reference evidence="2 3" key="1">
    <citation type="journal article" date="2016" name="Nat. Commun.">
        <title>Thousands of microbial genomes shed light on interconnected biogeochemical processes in an aquifer system.</title>
        <authorList>
            <person name="Anantharaman K."/>
            <person name="Brown C.T."/>
            <person name="Hug L.A."/>
            <person name="Sharon I."/>
            <person name="Castelle C.J."/>
            <person name="Probst A.J."/>
            <person name="Thomas B.C."/>
            <person name="Singh A."/>
            <person name="Wilkins M.J."/>
            <person name="Karaoz U."/>
            <person name="Brodie E.L."/>
            <person name="Williams K.H."/>
            <person name="Hubbard S.S."/>
            <person name="Banfield J.F."/>
        </authorList>
    </citation>
    <scope>NUCLEOTIDE SEQUENCE [LARGE SCALE GENOMIC DNA]</scope>
</reference>
<dbReference type="EMBL" id="MFUQ01000005">
    <property type="protein sequence ID" value="OGI83983.1"/>
    <property type="molecule type" value="Genomic_DNA"/>
</dbReference>
<protein>
    <submittedName>
        <fullName evidence="2">Uncharacterized protein</fullName>
    </submittedName>
</protein>
<feature type="region of interest" description="Disordered" evidence="1">
    <location>
        <begin position="1"/>
        <end position="33"/>
    </location>
</feature>